<feature type="compositionally biased region" description="Low complexity" evidence="1">
    <location>
        <begin position="1"/>
        <end position="14"/>
    </location>
</feature>
<evidence type="ECO:0000256" key="1">
    <source>
        <dbReference type="SAM" id="MobiDB-lite"/>
    </source>
</evidence>
<keyword evidence="3" id="KW-1185">Reference proteome</keyword>
<organism evidence="2 3">
    <name type="scientific">Ceratobasidium theobromae</name>
    <dbReference type="NCBI Taxonomy" id="1582974"/>
    <lineage>
        <taxon>Eukaryota</taxon>
        <taxon>Fungi</taxon>
        <taxon>Dikarya</taxon>
        <taxon>Basidiomycota</taxon>
        <taxon>Agaricomycotina</taxon>
        <taxon>Agaricomycetes</taxon>
        <taxon>Cantharellales</taxon>
        <taxon>Ceratobasidiaceae</taxon>
        <taxon>Ceratobasidium</taxon>
    </lineage>
</organism>
<name>A0A5N5QSS3_9AGAM</name>
<reference evidence="2 3" key="1">
    <citation type="journal article" date="2019" name="Fungal Biol. Biotechnol.">
        <title>Draft genome sequence of fastidious pathogen Ceratobasidium theobromae, which causes vascular-streak dieback in Theobroma cacao.</title>
        <authorList>
            <person name="Ali S.S."/>
            <person name="Asman A."/>
            <person name="Shao J."/>
            <person name="Firmansyah A.P."/>
            <person name="Susilo A.W."/>
            <person name="Rosmana A."/>
            <person name="McMahon P."/>
            <person name="Junaid M."/>
            <person name="Guest D."/>
            <person name="Kheng T.Y."/>
            <person name="Meinhardt L.W."/>
            <person name="Bailey B.A."/>
        </authorList>
    </citation>
    <scope>NUCLEOTIDE SEQUENCE [LARGE SCALE GENOMIC DNA]</scope>
    <source>
        <strain evidence="2 3">CT2</strain>
    </source>
</reference>
<feature type="compositionally biased region" description="Low complexity" evidence="1">
    <location>
        <begin position="68"/>
        <end position="79"/>
    </location>
</feature>
<dbReference type="OrthoDB" id="3249806at2759"/>
<evidence type="ECO:0000313" key="2">
    <source>
        <dbReference type="EMBL" id="KAB5594812.1"/>
    </source>
</evidence>
<feature type="region of interest" description="Disordered" evidence="1">
    <location>
        <begin position="155"/>
        <end position="194"/>
    </location>
</feature>
<feature type="region of interest" description="Disordered" evidence="1">
    <location>
        <begin position="1"/>
        <end position="89"/>
    </location>
</feature>
<feature type="compositionally biased region" description="Low complexity" evidence="1">
    <location>
        <begin position="164"/>
        <end position="194"/>
    </location>
</feature>
<sequence>MSPRPRQSTRKTSSTPPPTAHPLWSSLANSVSNPTLVEHSGYPIHTRPQQPRHYSDRFIHPPGHPMYSSEYSVSPTSSSLEGGSGSPTPKAALKMLSSVRRSFSSTIKKSIPSASFTVSTAEETAATQIRISDSEAARPPPTVQQIAAGLVTGLRHTSRPSAQRWSSSPRPVPTRSSLKKSPMSHTSSSSSTSLASTSLMSTLTGSTAATSVASSRRHRFSLKDAFFGRSTSVSPNPLTTATRKAVRFHVDRSPVVEQTPLPS</sequence>
<protein>
    <submittedName>
        <fullName evidence="2">Uncharacterized protein</fullName>
    </submittedName>
</protein>
<accession>A0A5N5QSS3</accession>
<gene>
    <name evidence="2" type="ORF">CTheo_1791</name>
</gene>
<proteinExistence type="predicted"/>
<dbReference type="Proteomes" id="UP000383932">
    <property type="component" value="Unassembled WGS sequence"/>
</dbReference>
<feature type="compositionally biased region" description="Polar residues" evidence="1">
    <location>
        <begin position="26"/>
        <end position="35"/>
    </location>
</feature>
<comment type="caution">
    <text evidence="2">The sequence shown here is derived from an EMBL/GenBank/DDBJ whole genome shotgun (WGS) entry which is preliminary data.</text>
</comment>
<evidence type="ECO:0000313" key="3">
    <source>
        <dbReference type="Proteomes" id="UP000383932"/>
    </source>
</evidence>
<dbReference type="AlphaFoldDB" id="A0A5N5QSS3"/>
<dbReference type="EMBL" id="SSOP01000016">
    <property type="protein sequence ID" value="KAB5594812.1"/>
    <property type="molecule type" value="Genomic_DNA"/>
</dbReference>